<evidence type="ECO:0000313" key="2">
    <source>
        <dbReference type="Proteomes" id="UP000623467"/>
    </source>
</evidence>
<name>A0A8H6Z8A7_9AGAR</name>
<organism evidence="1 2">
    <name type="scientific">Mycena sanguinolenta</name>
    <dbReference type="NCBI Taxonomy" id="230812"/>
    <lineage>
        <taxon>Eukaryota</taxon>
        <taxon>Fungi</taxon>
        <taxon>Dikarya</taxon>
        <taxon>Basidiomycota</taxon>
        <taxon>Agaricomycotina</taxon>
        <taxon>Agaricomycetes</taxon>
        <taxon>Agaricomycetidae</taxon>
        <taxon>Agaricales</taxon>
        <taxon>Marasmiineae</taxon>
        <taxon>Mycenaceae</taxon>
        <taxon>Mycena</taxon>
    </lineage>
</organism>
<protein>
    <submittedName>
        <fullName evidence="1">Uncharacterized protein</fullName>
    </submittedName>
</protein>
<proteinExistence type="predicted"/>
<dbReference type="EMBL" id="JACAZH010000003">
    <property type="protein sequence ID" value="KAF7372752.1"/>
    <property type="molecule type" value="Genomic_DNA"/>
</dbReference>
<evidence type="ECO:0000313" key="1">
    <source>
        <dbReference type="EMBL" id="KAF7372752.1"/>
    </source>
</evidence>
<keyword evidence="2" id="KW-1185">Reference proteome</keyword>
<dbReference type="Proteomes" id="UP000623467">
    <property type="component" value="Unassembled WGS sequence"/>
</dbReference>
<accession>A0A8H6Z8A7</accession>
<gene>
    <name evidence="1" type="ORF">MSAN_00480800</name>
</gene>
<sequence>MYHTADLESFLRTLRFLFNHQFQSLSASYLHSSSLLPRAFGQFLTRVRRHPFDLSDSSFRLAEWRTGADSPPTAFPSLSSLQRLPRIFAFYSLPDAVHDPVPARRAFTGFVLVLVSVILNTTSTSFPDPSLSSKAPNNAGDSERRLRIPTQCAALAVTGGNINDTTIVYVYFVFT</sequence>
<dbReference type="AlphaFoldDB" id="A0A8H6Z8A7"/>
<comment type="caution">
    <text evidence="1">The sequence shown here is derived from an EMBL/GenBank/DDBJ whole genome shotgun (WGS) entry which is preliminary data.</text>
</comment>
<reference evidence="1" key="1">
    <citation type="submission" date="2020-05" db="EMBL/GenBank/DDBJ databases">
        <title>Mycena genomes resolve the evolution of fungal bioluminescence.</title>
        <authorList>
            <person name="Tsai I.J."/>
        </authorList>
    </citation>
    <scope>NUCLEOTIDE SEQUENCE</scope>
    <source>
        <strain evidence="1">160909Yilan</strain>
    </source>
</reference>